<evidence type="ECO:0000256" key="1">
    <source>
        <dbReference type="SAM" id="MobiDB-lite"/>
    </source>
</evidence>
<feature type="non-terminal residue" evidence="2">
    <location>
        <position position="1"/>
    </location>
</feature>
<sequence>DVLAQGPPDAPPARRRVDHEARRADVVARPPLVGAGLRAAQDAGAVDGDERRARRVEHPERPRVVPRQVAGQRV</sequence>
<evidence type="ECO:0000313" key="2">
    <source>
        <dbReference type="EMBL" id="CAA9448162.1"/>
    </source>
</evidence>
<feature type="region of interest" description="Disordered" evidence="1">
    <location>
        <begin position="1"/>
        <end position="74"/>
    </location>
</feature>
<accession>A0A6J4QLD5</accession>
<dbReference type="AlphaFoldDB" id="A0A6J4QLD5"/>
<feature type="compositionally biased region" description="Basic and acidic residues" evidence="1">
    <location>
        <begin position="15"/>
        <end position="26"/>
    </location>
</feature>
<feature type="compositionally biased region" description="Basic and acidic residues" evidence="1">
    <location>
        <begin position="48"/>
        <end position="63"/>
    </location>
</feature>
<proteinExistence type="predicted"/>
<protein>
    <submittedName>
        <fullName evidence="2">Uncharacterized protein</fullName>
    </submittedName>
</protein>
<feature type="non-terminal residue" evidence="2">
    <location>
        <position position="74"/>
    </location>
</feature>
<gene>
    <name evidence="2" type="ORF">AVDCRST_MAG66-4893</name>
</gene>
<name>A0A6J4QLD5_9PSEU</name>
<dbReference type="EMBL" id="CADCUS010000622">
    <property type="protein sequence ID" value="CAA9448162.1"/>
    <property type="molecule type" value="Genomic_DNA"/>
</dbReference>
<reference evidence="2" key="1">
    <citation type="submission" date="2020-02" db="EMBL/GenBank/DDBJ databases">
        <authorList>
            <person name="Meier V. D."/>
        </authorList>
    </citation>
    <scope>NUCLEOTIDE SEQUENCE</scope>
    <source>
        <strain evidence="2">AVDCRST_MAG66</strain>
    </source>
</reference>
<organism evidence="2">
    <name type="scientific">uncultured Pseudonocardia sp</name>
    <dbReference type="NCBI Taxonomy" id="211455"/>
    <lineage>
        <taxon>Bacteria</taxon>
        <taxon>Bacillati</taxon>
        <taxon>Actinomycetota</taxon>
        <taxon>Actinomycetes</taxon>
        <taxon>Pseudonocardiales</taxon>
        <taxon>Pseudonocardiaceae</taxon>
        <taxon>Pseudonocardia</taxon>
        <taxon>environmental samples</taxon>
    </lineage>
</organism>